<evidence type="ECO:0000256" key="2">
    <source>
        <dbReference type="ARBA" id="ARBA00008536"/>
    </source>
</evidence>
<dbReference type="AlphaFoldDB" id="A0A804JLV1"/>
<comment type="similarity">
    <text evidence="2">In the N-terminal section; belongs to the leguminous lectin family.</text>
</comment>
<dbReference type="InParanoid" id="A0A804JLV1"/>
<dbReference type="InterPro" id="IPR019825">
    <property type="entry name" value="Lectin_legB_Mn/Ca_BS"/>
</dbReference>
<evidence type="ECO:0000256" key="9">
    <source>
        <dbReference type="ARBA" id="ARBA00022729"/>
    </source>
</evidence>
<comment type="subcellular location">
    <subcellularLocation>
        <location evidence="1">Cell membrane</location>
        <topology evidence="1">Single-pass type I membrane protein</topology>
    </subcellularLocation>
</comment>
<dbReference type="InterPro" id="IPR011009">
    <property type="entry name" value="Kinase-like_dom_sf"/>
</dbReference>
<dbReference type="Gene3D" id="3.30.200.20">
    <property type="entry name" value="Phosphorylase Kinase, domain 1"/>
    <property type="match status" value="1"/>
</dbReference>
<evidence type="ECO:0000259" key="20">
    <source>
        <dbReference type="PROSITE" id="PS50011"/>
    </source>
</evidence>
<dbReference type="InterPro" id="IPR013320">
    <property type="entry name" value="ConA-like_dom_sf"/>
</dbReference>
<reference evidence="21" key="1">
    <citation type="submission" date="2021-03" db="EMBL/GenBank/DDBJ databases">
        <authorList>
            <consortium name="Genoscope - CEA"/>
            <person name="William W."/>
        </authorList>
    </citation>
    <scope>NUCLEOTIDE SEQUENCE</scope>
    <source>
        <strain evidence="21">Doubled-haploid Pahang</strain>
    </source>
</reference>
<gene>
    <name evidence="21" type="ORF">GSMUA_175760.1</name>
</gene>
<dbReference type="GO" id="GO:0030246">
    <property type="term" value="F:carbohydrate binding"/>
    <property type="evidence" value="ECO:0007669"/>
    <property type="project" value="UniProtKB-KW"/>
</dbReference>
<evidence type="ECO:0000256" key="15">
    <source>
        <dbReference type="ARBA" id="ARBA00023136"/>
    </source>
</evidence>
<evidence type="ECO:0000313" key="23">
    <source>
        <dbReference type="Proteomes" id="UP000012960"/>
    </source>
</evidence>
<feature type="binding site" evidence="18">
    <location>
        <position position="391"/>
    </location>
    <ligand>
        <name>ATP</name>
        <dbReference type="ChEBI" id="CHEBI:30616"/>
    </ligand>
</feature>
<keyword evidence="8 19" id="KW-0812">Transmembrane</keyword>
<dbReference type="InterPro" id="IPR000985">
    <property type="entry name" value="Lectin_LegA_CS"/>
</dbReference>
<evidence type="ECO:0000256" key="11">
    <source>
        <dbReference type="ARBA" id="ARBA00022741"/>
    </source>
</evidence>
<organism evidence="22 23">
    <name type="scientific">Musa acuminata subsp. malaccensis</name>
    <name type="common">Wild banana</name>
    <name type="synonym">Musa malaccensis</name>
    <dbReference type="NCBI Taxonomy" id="214687"/>
    <lineage>
        <taxon>Eukaryota</taxon>
        <taxon>Viridiplantae</taxon>
        <taxon>Streptophyta</taxon>
        <taxon>Embryophyta</taxon>
        <taxon>Tracheophyta</taxon>
        <taxon>Spermatophyta</taxon>
        <taxon>Magnoliopsida</taxon>
        <taxon>Liliopsida</taxon>
        <taxon>Zingiberales</taxon>
        <taxon>Musaceae</taxon>
        <taxon>Musa</taxon>
    </lineage>
</organism>
<keyword evidence="16" id="KW-0675">Receptor</keyword>
<dbReference type="InterPro" id="IPR050528">
    <property type="entry name" value="L-type_Lectin-RKs"/>
</dbReference>
<evidence type="ECO:0000256" key="19">
    <source>
        <dbReference type="SAM" id="Phobius"/>
    </source>
</evidence>
<dbReference type="Pfam" id="PF00139">
    <property type="entry name" value="Lectin_legB"/>
    <property type="match status" value="1"/>
</dbReference>
<dbReference type="EC" id="2.7.11.1" evidence="4"/>
<evidence type="ECO:0000313" key="21">
    <source>
        <dbReference type="EMBL" id="CAG1847781.1"/>
    </source>
</evidence>
<dbReference type="PROSITE" id="PS00307">
    <property type="entry name" value="LECTIN_LEGUME_BETA"/>
    <property type="match status" value="1"/>
</dbReference>
<keyword evidence="9" id="KW-0732">Signal</keyword>
<dbReference type="Gramene" id="Ma06_t29610.1">
    <property type="protein sequence ID" value="Ma06_p29610.1"/>
    <property type="gene ID" value="Ma06_g29610"/>
</dbReference>
<feature type="transmembrane region" description="Helical" evidence="19">
    <location>
        <begin position="6"/>
        <end position="23"/>
    </location>
</feature>
<keyword evidence="14 19" id="KW-1133">Transmembrane helix</keyword>
<dbReference type="PANTHER" id="PTHR27007">
    <property type="match status" value="1"/>
</dbReference>
<dbReference type="OrthoDB" id="761362at2759"/>
<dbReference type="FunFam" id="1.10.510.10:FF:000240">
    <property type="entry name" value="Lectin-domain containing receptor kinase A4.3"/>
    <property type="match status" value="1"/>
</dbReference>
<dbReference type="GO" id="GO:0004674">
    <property type="term" value="F:protein serine/threonine kinase activity"/>
    <property type="evidence" value="ECO:0007669"/>
    <property type="project" value="UniProtKB-KW"/>
</dbReference>
<dbReference type="InterPro" id="IPR001220">
    <property type="entry name" value="Legume_lectin_dom"/>
</dbReference>
<evidence type="ECO:0000256" key="14">
    <source>
        <dbReference type="ARBA" id="ARBA00022989"/>
    </source>
</evidence>
<evidence type="ECO:0000313" key="22">
    <source>
        <dbReference type="EnsemblPlants" id="Ma06_p29610.1"/>
    </source>
</evidence>
<dbReference type="Proteomes" id="UP000012960">
    <property type="component" value="Unplaced"/>
</dbReference>
<evidence type="ECO:0000256" key="6">
    <source>
        <dbReference type="ARBA" id="ARBA00022527"/>
    </source>
</evidence>
<evidence type="ECO:0000256" key="5">
    <source>
        <dbReference type="ARBA" id="ARBA00022475"/>
    </source>
</evidence>
<protein>
    <recommendedName>
        <fullName evidence="4">non-specific serine/threonine protein kinase</fullName>
        <ecNumber evidence="4">2.7.11.1</ecNumber>
    </recommendedName>
</protein>
<keyword evidence="13 18" id="KW-0067">ATP-binding</keyword>
<keyword evidence="12" id="KW-0418">Kinase</keyword>
<dbReference type="FunFam" id="3.30.200.20:FF:000168">
    <property type="entry name" value="L-type lectin-domain containing receptor kinase IX.1"/>
    <property type="match status" value="1"/>
</dbReference>
<dbReference type="InterPro" id="IPR008271">
    <property type="entry name" value="Ser/Thr_kinase_AS"/>
</dbReference>
<dbReference type="EnsemblPlants" id="Ma06_t29610.1">
    <property type="protein sequence ID" value="Ma06_p29610.1"/>
    <property type="gene ID" value="Ma06_g29610"/>
</dbReference>
<dbReference type="PROSITE" id="PS00108">
    <property type="entry name" value="PROTEIN_KINASE_ST"/>
    <property type="match status" value="1"/>
</dbReference>
<evidence type="ECO:0000256" key="8">
    <source>
        <dbReference type="ARBA" id="ARBA00022692"/>
    </source>
</evidence>
<dbReference type="PROSITE" id="PS50011">
    <property type="entry name" value="PROTEIN_KINASE_DOM"/>
    <property type="match status" value="1"/>
</dbReference>
<keyword evidence="6" id="KW-0723">Serine/threonine-protein kinase</keyword>
<feature type="transmembrane region" description="Helical" evidence="19">
    <location>
        <begin position="266"/>
        <end position="289"/>
    </location>
</feature>
<keyword evidence="15 19" id="KW-0472">Membrane</keyword>
<dbReference type="GO" id="GO:0005524">
    <property type="term" value="F:ATP binding"/>
    <property type="evidence" value="ECO:0007669"/>
    <property type="project" value="UniProtKB-UniRule"/>
</dbReference>
<evidence type="ECO:0000256" key="1">
    <source>
        <dbReference type="ARBA" id="ARBA00004251"/>
    </source>
</evidence>
<dbReference type="InterPro" id="IPR000719">
    <property type="entry name" value="Prot_kinase_dom"/>
</dbReference>
<dbReference type="Pfam" id="PF00069">
    <property type="entry name" value="Pkinase"/>
    <property type="match status" value="1"/>
</dbReference>
<dbReference type="Gene3D" id="2.60.120.200">
    <property type="match status" value="1"/>
</dbReference>
<reference evidence="22" key="2">
    <citation type="submission" date="2021-05" db="UniProtKB">
        <authorList>
            <consortium name="EnsemblPlants"/>
        </authorList>
    </citation>
    <scope>IDENTIFICATION</scope>
    <source>
        <strain evidence="22">subsp. malaccensis</strain>
    </source>
</reference>
<dbReference type="SUPFAM" id="SSF56112">
    <property type="entry name" value="Protein kinase-like (PK-like)"/>
    <property type="match status" value="1"/>
</dbReference>
<feature type="domain" description="Protein kinase" evidence="20">
    <location>
        <begin position="361"/>
        <end position="632"/>
    </location>
</feature>
<evidence type="ECO:0000256" key="10">
    <source>
        <dbReference type="ARBA" id="ARBA00022734"/>
    </source>
</evidence>
<evidence type="ECO:0000256" key="4">
    <source>
        <dbReference type="ARBA" id="ARBA00012513"/>
    </source>
</evidence>
<evidence type="ECO:0000256" key="3">
    <source>
        <dbReference type="ARBA" id="ARBA00010217"/>
    </source>
</evidence>
<evidence type="ECO:0000256" key="18">
    <source>
        <dbReference type="PROSITE-ProRule" id="PRU10141"/>
    </source>
</evidence>
<name>A0A804JLV1_MUSAM</name>
<dbReference type="SMART" id="SM00220">
    <property type="entry name" value="S_TKc"/>
    <property type="match status" value="1"/>
</dbReference>
<keyword evidence="17" id="KW-0325">Glycoprotein</keyword>
<evidence type="ECO:0000256" key="12">
    <source>
        <dbReference type="ARBA" id="ARBA00022777"/>
    </source>
</evidence>
<dbReference type="InterPro" id="IPR017441">
    <property type="entry name" value="Protein_kinase_ATP_BS"/>
</dbReference>
<dbReference type="PROSITE" id="PS00107">
    <property type="entry name" value="PROTEIN_KINASE_ATP"/>
    <property type="match status" value="1"/>
</dbReference>
<evidence type="ECO:0000256" key="17">
    <source>
        <dbReference type="ARBA" id="ARBA00023180"/>
    </source>
</evidence>
<proteinExistence type="inferred from homology"/>
<dbReference type="OMA" id="CYLAPAP"/>
<evidence type="ECO:0000256" key="7">
    <source>
        <dbReference type="ARBA" id="ARBA00022679"/>
    </source>
</evidence>
<keyword evidence="23" id="KW-1185">Reference proteome</keyword>
<sequence length="672" mass="73639">MIPWLPLLSSVTSIFFFFFYFFARIPFTACTGFSFPSFAATDLISLSGGSAISNGSLQLSDGRVVRNAGGAYYAQPIQLWRPTTNETTDFATYFEFVISFPGGSSNSSSGGGFAFFLAPGDSLDYQNLTGSPFSLSNDTTTNKRLLAVEFDSFRDQNSSSNGTAGNNDTLAAQVSYNATSKALFVSVKNLHVSSSNSSSLDLTQKVDMRQVLPEKVLVGFSVTNGSKVVVQKITKWNFSSTLEAEGGGTLEAEGGGGRRAFKKWMLIPIAALVLAAVVVATVSACYVWGGQGSILFAILTVVERIARLVSLPLVWCGFVKRMWEGEQDKNNGESLMDDEFSTGTGPRRFSYKELVTATSNFSEKRKLGEGGFGGVYKGFLNRSGKEVAVKKISSKSKQGKKEYASEVKIISRLRHRNLVQLIGWCHERGEFLLVYEFLPNGSLDYHLFNRKTTLPWGIRYNIALGLASALLYLHEEWEQCVVHRDVKSSNVMLDSGFNAKLGDFGLARLVDHQLGQHATGPAGTLGYLAPECFNTGKASKESDVYSFGIVALEIATGRRAVEHSKDEAEVRLVDWVWEMNGRGRLLHTADRSLDKDYDAKQIERLMLVGLWCAHPDHTQRPSMREVIQAFTFEGAIPDLPRTMPVPVFAVPPVQGSNSTMPTVTFGSLTTGR</sequence>
<keyword evidence="7" id="KW-0808">Transferase</keyword>
<dbReference type="GO" id="GO:0002229">
    <property type="term" value="P:defense response to oomycetes"/>
    <property type="evidence" value="ECO:0007669"/>
    <property type="project" value="UniProtKB-ARBA"/>
</dbReference>
<keyword evidence="11 18" id="KW-0547">Nucleotide-binding</keyword>
<evidence type="ECO:0000256" key="16">
    <source>
        <dbReference type="ARBA" id="ARBA00023170"/>
    </source>
</evidence>
<dbReference type="CDD" id="cd14066">
    <property type="entry name" value="STKc_IRAK"/>
    <property type="match status" value="1"/>
</dbReference>
<evidence type="ECO:0000256" key="13">
    <source>
        <dbReference type="ARBA" id="ARBA00022840"/>
    </source>
</evidence>
<dbReference type="Gene3D" id="1.10.510.10">
    <property type="entry name" value="Transferase(Phosphotransferase) domain 1"/>
    <property type="match status" value="1"/>
</dbReference>
<dbReference type="SUPFAM" id="SSF49899">
    <property type="entry name" value="Concanavalin A-like lectins/glucanases"/>
    <property type="match status" value="1"/>
</dbReference>
<keyword evidence="5" id="KW-1003">Cell membrane</keyword>
<dbReference type="GO" id="GO:0005886">
    <property type="term" value="C:plasma membrane"/>
    <property type="evidence" value="ECO:0000318"/>
    <property type="project" value="GO_Central"/>
</dbReference>
<comment type="similarity">
    <text evidence="3">In the C-terminal section; belongs to the protein kinase superfamily. Ser/Thr protein kinase family.</text>
</comment>
<keyword evidence="10" id="KW-0430">Lectin</keyword>
<dbReference type="EMBL" id="HG996471">
    <property type="protein sequence ID" value="CAG1847781.1"/>
    <property type="molecule type" value="Genomic_DNA"/>
</dbReference>
<accession>A0A804JLV1</accession>
<dbReference type="PROSITE" id="PS00308">
    <property type="entry name" value="LECTIN_LEGUME_ALPHA"/>
    <property type="match status" value="1"/>
</dbReference>